<dbReference type="Proteomes" id="UP001153269">
    <property type="component" value="Unassembled WGS sequence"/>
</dbReference>
<organism evidence="1 2">
    <name type="scientific">Pleuronectes platessa</name>
    <name type="common">European plaice</name>
    <dbReference type="NCBI Taxonomy" id="8262"/>
    <lineage>
        <taxon>Eukaryota</taxon>
        <taxon>Metazoa</taxon>
        <taxon>Chordata</taxon>
        <taxon>Craniata</taxon>
        <taxon>Vertebrata</taxon>
        <taxon>Euteleostomi</taxon>
        <taxon>Actinopterygii</taxon>
        <taxon>Neopterygii</taxon>
        <taxon>Teleostei</taxon>
        <taxon>Neoteleostei</taxon>
        <taxon>Acanthomorphata</taxon>
        <taxon>Carangaria</taxon>
        <taxon>Pleuronectiformes</taxon>
        <taxon>Pleuronectoidei</taxon>
        <taxon>Pleuronectidae</taxon>
        <taxon>Pleuronectes</taxon>
    </lineage>
</organism>
<sequence length="146" mass="16044">MALWMEDPRLTLCDFFSPCLYLLHVEPHVQYLKMEFCSFGSRYAAVTLSEVCCAGPYCISIIKSALCVRAAGKMITFVVPAKLFAVNGGASVSQRLLIMKTHANGRGLLTLLVQSLTIQMTLADPENKALCAVLFAPVLHCNLFIQ</sequence>
<dbReference type="AlphaFoldDB" id="A0A9N7Z493"/>
<keyword evidence="2" id="KW-1185">Reference proteome</keyword>
<name>A0A9N7Z493_PLEPL</name>
<proteinExistence type="predicted"/>
<dbReference type="EMBL" id="CADEAL010004009">
    <property type="protein sequence ID" value="CAB1449282.1"/>
    <property type="molecule type" value="Genomic_DNA"/>
</dbReference>
<accession>A0A9N7Z493</accession>
<evidence type="ECO:0000313" key="2">
    <source>
        <dbReference type="Proteomes" id="UP001153269"/>
    </source>
</evidence>
<evidence type="ECO:0000313" key="1">
    <source>
        <dbReference type="EMBL" id="CAB1449282.1"/>
    </source>
</evidence>
<protein>
    <submittedName>
        <fullName evidence="1">Uncharacterized protein</fullName>
    </submittedName>
</protein>
<gene>
    <name evidence="1" type="ORF">PLEPLA_LOCUS36963</name>
</gene>
<reference evidence="1" key="1">
    <citation type="submission" date="2020-03" db="EMBL/GenBank/DDBJ databases">
        <authorList>
            <person name="Weist P."/>
        </authorList>
    </citation>
    <scope>NUCLEOTIDE SEQUENCE</scope>
</reference>
<comment type="caution">
    <text evidence="1">The sequence shown here is derived from an EMBL/GenBank/DDBJ whole genome shotgun (WGS) entry which is preliminary data.</text>
</comment>